<evidence type="ECO:0000313" key="12">
    <source>
        <dbReference type="EMBL" id="EOR22829.1"/>
    </source>
</evidence>
<feature type="domain" description="Cytidyltransferase-like" evidence="11">
    <location>
        <begin position="6"/>
        <end position="172"/>
    </location>
</feature>
<accession>R9C0F7</accession>
<dbReference type="NCBIfam" id="NF000840">
    <property type="entry name" value="PRK00071.1-3"/>
    <property type="match status" value="1"/>
</dbReference>
<gene>
    <name evidence="10 12" type="primary">nadD</name>
    <name evidence="12" type="ORF">A500_13356</name>
</gene>
<keyword evidence="5 10" id="KW-0548">Nucleotidyltransferase</keyword>
<dbReference type="EMBL" id="ASRV01000154">
    <property type="protein sequence ID" value="EOR22829.1"/>
    <property type="molecule type" value="Genomic_DNA"/>
</dbReference>
<dbReference type="Pfam" id="PF01467">
    <property type="entry name" value="CTP_transf_like"/>
    <property type="match status" value="1"/>
</dbReference>
<dbReference type="PANTHER" id="PTHR39321:SF3">
    <property type="entry name" value="PHOSPHOPANTETHEINE ADENYLYLTRANSFERASE"/>
    <property type="match status" value="1"/>
</dbReference>
<evidence type="ECO:0000256" key="2">
    <source>
        <dbReference type="ARBA" id="ARBA00005019"/>
    </source>
</evidence>
<keyword evidence="6 10" id="KW-0547">Nucleotide-binding</keyword>
<dbReference type="PATRIC" id="fig|1202534.3.peg.2644"/>
<evidence type="ECO:0000256" key="6">
    <source>
        <dbReference type="ARBA" id="ARBA00022741"/>
    </source>
</evidence>
<dbReference type="InterPro" id="IPR005248">
    <property type="entry name" value="NadD/NMNAT"/>
</dbReference>
<dbReference type="RefSeq" id="WP_016207977.1">
    <property type="nucleotide sequence ID" value="NZ_ASRV01000154.1"/>
</dbReference>
<proteinExistence type="inferred from homology"/>
<dbReference type="NCBIfam" id="TIGR00482">
    <property type="entry name" value="nicotinate (nicotinamide) nucleotide adenylyltransferase"/>
    <property type="match status" value="1"/>
</dbReference>
<evidence type="ECO:0000256" key="7">
    <source>
        <dbReference type="ARBA" id="ARBA00022840"/>
    </source>
</evidence>
<dbReference type="GO" id="GO:0005524">
    <property type="term" value="F:ATP binding"/>
    <property type="evidence" value="ECO:0007669"/>
    <property type="project" value="UniProtKB-KW"/>
</dbReference>
<dbReference type="PANTHER" id="PTHR39321">
    <property type="entry name" value="NICOTINATE-NUCLEOTIDE ADENYLYLTRANSFERASE-RELATED"/>
    <property type="match status" value="1"/>
</dbReference>
<evidence type="ECO:0000256" key="10">
    <source>
        <dbReference type="HAMAP-Rule" id="MF_00244"/>
    </source>
</evidence>
<dbReference type="InterPro" id="IPR014729">
    <property type="entry name" value="Rossmann-like_a/b/a_fold"/>
</dbReference>
<reference evidence="12 13" key="1">
    <citation type="submission" date="2013-03" db="EMBL/GenBank/DDBJ databases">
        <title>Whole genome shotgun sequencing of Clostridium sartagoforme AAU1.</title>
        <authorList>
            <person name="Joshi C.G."/>
            <person name="Duggirala S.M."/>
            <person name="Nathani N.M."/>
            <person name="Bhatt V.D."/>
            <person name="Patel A.K."/>
            <person name="Pandya P.R."/>
            <person name="KaPatel J.A."/>
        </authorList>
    </citation>
    <scope>NUCLEOTIDE SEQUENCE [LARGE SCALE GENOMIC DNA]</scope>
    <source>
        <strain evidence="12 13">AAU1</strain>
    </source>
</reference>
<dbReference type="GO" id="GO:0004515">
    <property type="term" value="F:nicotinate-nucleotide adenylyltransferase activity"/>
    <property type="evidence" value="ECO:0007669"/>
    <property type="project" value="UniProtKB-UniRule"/>
</dbReference>
<evidence type="ECO:0000259" key="11">
    <source>
        <dbReference type="Pfam" id="PF01467"/>
    </source>
</evidence>
<dbReference type="NCBIfam" id="TIGR00125">
    <property type="entry name" value="cyt_tran_rel"/>
    <property type="match status" value="1"/>
</dbReference>
<comment type="similarity">
    <text evidence="10">Belongs to the NadD family.</text>
</comment>
<keyword evidence="13" id="KW-1185">Reference proteome</keyword>
<dbReference type="GO" id="GO:0009435">
    <property type="term" value="P:NAD+ biosynthetic process"/>
    <property type="evidence" value="ECO:0007669"/>
    <property type="project" value="UniProtKB-UniRule"/>
</dbReference>
<comment type="function">
    <text evidence="1 10">Catalyzes the reversible adenylation of nicotinate mononucleotide (NaMN) to nicotinic acid adenine dinucleotide (NaAD).</text>
</comment>
<dbReference type="EC" id="2.7.7.18" evidence="10"/>
<evidence type="ECO:0000256" key="8">
    <source>
        <dbReference type="ARBA" id="ARBA00023027"/>
    </source>
</evidence>
<sequence>MKKIGIIGGTFNPIHLAHLYIAYEAKCQLNLDKVIFMPAGSPPHKKNERILEASLRYKMVEEAIKKYEDFEISNYEIEKKDFSYTYETLEYLQTKDNELYFITGADCLINIEKWKNPDRIFKISNLVVFNRPGYDKEQLKLQKNEIEKKYNTSINFLDIMDLEISSSMIRDRIKEGKRIDFFISKEVLDFIKKIIFIIIVKILKSDESTMIFKEKIYA</sequence>
<evidence type="ECO:0000256" key="4">
    <source>
        <dbReference type="ARBA" id="ARBA00022679"/>
    </source>
</evidence>
<protein>
    <recommendedName>
        <fullName evidence="10">Probable nicotinate-nucleotide adenylyltransferase</fullName>
        <ecNumber evidence="10">2.7.7.18</ecNumber>
    </recommendedName>
    <alternativeName>
        <fullName evidence="10">Deamido-NAD(+) diphosphorylase</fullName>
    </alternativeName>
    <alternativeName>
        <fullName evidence="10">Deamido-NAD(+) pyrophosphorylase</fullName>
    </alternativeName>
    <alternativeName>
        <fullName evidence="10">Nicotinate mononucleotide adenylyltransferase</fullName>
        <shortName evidence="10">NaMN adenylyltransferase</shortName>
    </alternativeName>
</protein>
<evidence type="ECO:0000256" key="1">
    <source>
        <dbReference type="ARBA" id="ARBA00002324"/>
    </source>
</evidence>
<keyword evidence="4 10" id="KW-0808">Transferase</keyword>
<keyword evidence="8 10" id="KW-0520">NAD</keyword>
<name>R9C0F7_9CLOT</name>
<dbReference type="SUPFAM" id="SSF52374">
    <property type="entry name" value="Nucleotidylyl transferase"/>
    <property type="match status" value="1"/>
</dbReference>
<dbReference type="CDD" id="cd02165">
    <property type="entry name" value="NMNAT"/>
    <property type="match status" value="1"/>
</dbReference>
<dbReference type="HAMAP" id="MF_00244">
    <property type="entry name" value="NaMN_adenylyltr"/>
    <property type="match status" value="1"/>
</dbReference>
<dbReference type="InterPro" id="IPR004821">
    <property type="entry name" value="Cyt_trans-like"/>
</dbReference>
<keyword evidence="3 10" id="KW-0662">Pyridine nucleotide biosynthesis</keyword>
<comment type="caution">
    <text evidence="12">The sequence shown here is derived from an EMBL/GenBank/DDBJ whole genome shotgun (WGS) entry which is preliminary data.</text>
</comment>
<comment type="pathway">
    <text evidence="2 10">Cofactor biosynthesis; NAD(+) biosynthesis; deamido-NAD(+) from nicotinate D-ribonucleotide: step 1/1.</text>
</comment>
<organism evidence="12 13">
    <name type="scientific">Clostridium sartagoforme AAU1</name>
    <dbReference type="NCBI Taxonomy" id="1202534"/>
    <lineage>
        <taxon>Bacteria</taxon>
        <taxon>Bacillati</taxon>
        <taxon>Bacillota</taxon>
        <taxon>Clostridia</taxon>
        <taxon>Eubacteriales</taxon>
        <taxon>Clostridiaceae</taxon>
        <taxon>Clostridium</taxon>
    </lineage>
</organism>
<dbReference type="Proteomes" id="UP000013988">
    <property type="component" value="Unassembled WGS sequence"/>
</dbReference>
<evidence type="ECO:0000256" key="9">
    <source>
        <dbReference type="ARBA" id="ARBA00048721"/>
    </source>
</evidence>
<dbReference type="Gene3D" id="3.40.50.620">
    <property type="entry name" value="HUPs"/>
    <property type="match status" value="1"/>
</dbReference>
<dbReference type="OrthoDB" id="5295945at2"/>
<evidence type="ECO:0000256" key="3">
    <source>
        <dbReference type="ARBA" id="ARBA00022642"/>
    </source>
</evidence>
<dbReference type="UniPathway" id="UPA00253">
    <property type="reaction ID" value="UER00332"/>
</dbReference>
<evidence type="ECO:0000256" key="5">
    <source>
        <dbReference type="ARBA" id="ARBA00022695"/>
    </source>
</evidence>
<comment type="catalytic activity">
    <reaction evidence="9 10">
        <text>nicotinate beta-D-ribonucleotide + ATP + H(+) = deamido-NAD(+) + diphosphate</text>
        <dbReference type="Rhea" id="RHEA:22860"/>
        <dbReference type="ChEBI" id="CHEBI:15378"/>
        <dbReference type="ChEBI" id="CHEBI:30616"/>
        <dbReference type="ChEBI" id="CHEBI:33019"/>
        <dbReference type="ChEBI" id="CHEBI:57502"/>
        <dbReference type="ChEBI" id="CHEBI:58437"/>
        <dbReference type="EC" id="2.7.7.18"/>
    </reaction>
</comment>
<evidence type="ECO:0000313" key="13">
    <source>
        <dbReference type="Proteomes" id="UP000013988"/>
    </source>
</evidence>
<keyword evidence="7 10" id="KW-0067">ATP-binding</keyword>
<dbReference type="AlphaFoldDB" id="R9C0F7"/>